<keyword evidence="2" id="KW-0418">Kinase</keyword>
<protein>
    <submittedName>
        <fullName evidence="2">PfkB family carbohydrate kinase</fullName>
    </submittedName>
</protein>
<dbReference type="InterPro" id="IPR029056">
    <property type="entry name" value="Ribokinase-like"/>
</dbReference>
<organism evidence="2 3">
    <name type="scientific">Caballeronia hypogeia</name>
    <dbReference type="NCBI Taxonomy" id="1777140"/>
    <lineage>
        <taxon>Bacteria</taxon>
        <taxon>Pseudomonadati</taxon>
        <taxon>Pseudomonadota</taxon>
        <taxon>Betaproteobacteria</taxon>
        <taxon>Burkholderiales</taxon>
        <taxon>Burkholderiaceae</taxon>
        <taxon>Caballeronia</taxon>
    </lineage>
</organism>
<gene>
    <name evidence="2" type="ORF">AWB79_06094</name>
</gene>
<evidence type="ECO:0000313" key="2">
    <source>
        <dbReference type="EMBL" id="SAK86566.1"/>
    </source>
</evidence>
<dbReference type="Proteomes" id="UP000054851">
    <property type="component" value="Unassembled WGS sequence"/>
</dbReference>
<dbReference type="STRING" id="1777140.AWB79_06094"/>
<proteinExistence type="predicted"/>
<keyword evidence="3" id="KW-1185">Reference proteome</keyword>
<keyword evidence="2" id="KW-0808">Transferase</keyword>
<dbReference type="Gene3D" id="3.40.1190.20">
    <property type="match status" value="1"/>
</dbReference>
<name>A0A158CX93_9BURK</name>
<dbReference type="SUPFAM" id="SSF53613">
    <property type="entry name" value="Ribokinase-like"/>
    <property type="match status" value="1"/>
</dbReference>
<evidence type="ECO:0000313" key="3">
    <source>
        <dbReference type="Proteomes" id="UP000054851"/>
    </source>
</evidence>
<dbReference type="AlphaFoldDB" id="A0A158CX93"/>
<dbReference type="EMBL" id="FCOA02000029">
    <property type="protein sequence ID" value="SAK86566.1"/>
    <property type="molecule type" value="Genomic_DNA"/>
</dbReference>
<dbReference type="Pfam" id="PF00294">
    <property type="entry name" value="PfkB"/>
    <property type="match status" value="1"/>
</dbReference>
<sequence>MGARITARRRARRQRELRAGLADLIKVSDEDLHMLFKGQSDANALAEIRAMDPKATVLVTRGSGTASLYASSEVYDARPPSVVAAVTVGADDASIGGLLFSLMGRRGGWPEHLKPAQLRGQLRERAPEWLTHQAYAPKCTHFARSIQPCGKFDGSNVRSAPFSPT</sequence>
<reference evidence="2" key="1">
    <citation type="submission" date="2016-01" db="EMBL/GenBank/DDBJ databases">
        <authorList>
            <person name="Peeters C."/>
        </authorList>
    </citation>
    <scope>NUCLEOTIDE SEQUENCE</scope>
    <source>
        <strain evidence="2">LMG 29322</strain>
    </source>
</reference>
<evidence type="ECO:0000259" key="1">
    <source>
        <dbReference type="Pfam" id="PF00294"/>
    </source>
</evidence>
<dbReference type="InterPro" id="IPR011611">
    <property type="entry name" value="PfkB_dom"/>
</dbReference>
<dbReference type="GO" id="GO:0016301">
    <property type="term" value="F:kinase activity"/>
    <property type="evidence" value="ECO:0007669"/>
    <property type="project" value="UniProtKB-KW"/>
</dbReference>
<accession>A0A158CX93</accession>
<comment type="caution">
    <text evidence="2">The sequence shown here is derived from an EMBL/GenBank/DDBJ whole genome shotgun (WGS) entry which is preliminary data.</text>
</comment>
<feature type="domain" description="Carbohydrate kinase PfkB" evidence="1">
    <location>
        <begin position="19"/>
        <end position="102"/>
    </location>
</feature>